<dbReference type="InterPro" id="IPR002478">
    <property type="entry name" value="PUA"/>
</dbReference>
<evidence type="ECO:0000256" key="6">
    <source>
        <dbReference type="ARBA" id="ARBA00022777"/>
    </source>
</evidence>
<dbReference type="InterPro" id="IPR001048">
    <property type="entry name" value="Asp/Glu/Uridylate_kinase"/>
</dbReference>
<comment type="similarity">
    <text evidence="8">Belongs to the glutamate 5-kinase family.</text>
</comment>
<dbReference type="SUPFAM" id="SSF53633">
    <property type="entry name" value="Carbamate kinase-like"/>
    <property type="match status" value="1"/>
</dbReference>
<keyword evidence="11" id="KW-1185">Reference proteome</keyword>
<comment type="pathway">
    <text evidence="8">Amino-acid biosynthesis; L-proline biosynthesis; L-glutamate 5-semialdehyde from L-glutamate: step 1/2.</text>
</comment>
<dbReference type="FunFam" id="3.40.1160.10:FF:000018">
    <property type="entry name" value="Glutamate 5-kinase"/>
    <property type="match status" value="1"/>
</dbReference>
<dbReference type="GO" id="GO:0003723">
    <property type="term" value="F:RNA binding"/>
    <property type="evidence" value="ECO:0007669"/>
    <property type="project" value="InterPro"/>
</dbReference>
<accession>A0AAU0UIV8</accession>
<gene>
    <name evidence="8 10" type="primary">proB</name>
    <name evidence="10" type="ORF">MFMK1_001051</name>
</gene>
<evidence type="ECO:0000259" key="9">
    <source>
        <dbReference type="SMART" id="SM00359"/>
    </source>
</evidence>
<dbReference type="PANTHER" id="PTHR43654:SF1">
    <property type="entry name" value="ISOPENTENYL PHOSPHATE KINASE"/>
    <property type="match status" value="1"/>
</dbReference>
<evidence type="ECO:0000256" key="4">
    <source>
        <dbReference type="ARBA" id="ARBA00022679"/>
    </source>
</evidence>
<dbReference type="InterPro" id="IPR041739">
    <property type="entry name" value="G5K_ProB"/>
</dbReference>
<dbReference type="CDD" id="cd21157">
    <property type="entry name" value="PUA_G5K"/>
    <property type="match status" value="1"/>
</dbReference>
<feature type="binding site" evidence="8">
    <location>
        <position position="141"/>
    </location>
    <ligand>
        <name>substrate</name>
    </ligand>
</feature>
<feature type="domain" description="PUA" evidence="9">
    <location>
        <begin position="281"/>
        <end position="364"/>
    </location>
</feature>
<dbReference type="GO" id="GO:0004349">
    <property type="term" value="F:glutamate 5-kinase activity"/>
    <property type="evidence" value="ECO:0007669"/>
    <property type="project" value="UniProtKB-UniRule"/>
</dbReference>
<keyword evidence="4 8" id="KW-0808">Transferase</keyword>
<dbReference type="FunFam" id="2.30.130.10:FF:000007">
    <property type="entry name" value="Glutamate 5-kinase"/>
    <property type="match status" value="1"/>
</dbReference>
<sequence length="373" mass="40289">MREKFTDINRLVIKVGTRVLTHETGKLNLHRIESLVREVADLTNSGREVILVSSGAVGAGMGKLGLNEKPKTIPEKQAAAAVGQGLMMHIYEKLFAEYGLVVAQVLLTREDVADRRRYLNARNALFRLLQFGVVPIVNENDTIAIEEIRLGDNDTLSAMVAGLADAGLLIILSDIEGLYTSNPRENSAAQLISEVEEITPEIEILAGGAGTKMGTGGMVTKIQAARIAASFGIPMVITHGKKTGALRRVVAGDPCGTLFLPGEHKPAAKKRWIAFGSNIKGSITVDQGAYEAVIKHGRSLLPIGVVDAQGEFHTGNVISILSPQGDEFARGITNYHLEELIKIKGKNSSDIENILGYKDFDEVIHRDNLAVRV</sequence>
<dbReference type="PRINTS" id="PR00474">
    <property type="entry name" value="GLU5KINASE"/>
</dbReference>
<keyword evidence="7 8" id="KW-0067">ATP-binding</keyword>
<reference evidence="10 11" key="1">
    <citation type="submission" date="2023-04" db="EMBL/GenBank/DDBJ databases">
        <authorList>
            <person name="Hsu D."/>
        </authorList>
    </citation>
    <scope>NUCLEOTIDE SEQUENCE [LARGE SCALE GENOMIC DNA]</scope>
    <source>
        <strain evidence="10 11">MK1</strain>
    </source>
</reference>
<dbReference type="InterPro" id="IPR019797">
    <property type="entry name" value="Glutamate_5-kinase_CS"/>
</dbReference>
<name>A0AAU0UIV8_9FIRM</name>
<dbReference type="HAMAP" id="MF_00456">
    <property type="entry name" value="ProB"/>
    <property type="match status" value="1"/>
</dbReference>
<dbReference type="AlphaFoldDB" id="A0AAU0UIV8"/>
<comment type="function">
    <text evidence="8">Catalyzes the transfer of a phosphate group to glutamate to form L-glutamate 5-phosphate.</text>
</comment>
<feature type="binding site" evidence="8">
    <location>
        <position position="14"/>
    </location>
    <ligand>
        <name>ATP</name>
        <dbReference type="ChEBI" id="CHEBI:30616"/>
    </ligand>
</feature>
<dbReference type="PROSITE" id="PS50890">
    <property type="entry name" value="PUA"/>
    <property type="match status" value="1"/>
</dbReference>
<dbReference type="PROSITE" id="PS00902">
    <property type="entry name" value="GLUTAMATE_5_KINASE"/>
    <property type="match status" value="1"/>
</dbReference>
<comment type="subcellular location">
    <subcellularLocation>
        <location evidence="8">Cytoplasm</location>
    </subcellularLocation>
</comment>
<dbReference type="PIRSF" id="PIRSF000729">
    <property type="entry name" value="GK"/>
    <property type="match status" value="1"/>
</dbReference>
<evidence type="ECO:0000256" key="3">
    <source>
        <dbReference type="ARBA" id="ARBA00022650"/>
    </source>
</evidence>
<comment type="catalytic activity">
    <reaction evidence="8">
        <text>L-glutamate + ATP = L-glutamyl 5-phosphate + ADP</text>
        <dbReference type="Rhea" id="RHEA:14877"/>
        <dbReference type="ChEBI" id="CHEBI:29985"/>
        <dbReference type="ChEBI" id="CHEBI:30616"/>
        <dbReference type="ChEBI" id="CHEBI:58274"/>
        <dbReference type="ChEBI" id="CHEBI:456216"/>
        <dbReference type="EC" id="2.7.2.11"/>
    </reaction>
</comment>
<dbReference type="EMBL" id="CP121694">
    <property type="protein sequence ID" value="WRO21248.1"/>
    <property type="molecule type" value="Genomic_DNA"/>
</dbReference>
<evidence type="ECO:0000256" key="2">
    <source>
        <dbReference type="ARBA" id="ARBA00022605"/>
    </source>
</evidence>
<evidence type="ECO:0000256" key="1">
    <source>
        <dbReference type="ARBA" id="ARBA00022490"/>
    </source>
</evidence>
<evidence type="ECO:0000313" key="11">
    <source>
        <dbReference type="Proteomes" id="UP001329915"/>
    </source>
</evidence>
<dbReference type="NCBIfam" id="TIGR01027">
    <property type="entry name" value="proB"/>
    <property type="match status" value="1"/>
</dbReference>
<dbReference type="Gene3D" id="2.30.130.10">
    <property type="entry name" value="PUA domain"/>
    <property type="match status" value="1"/>
</dbReference>
<feature type="binding site" evidence="8">
    <location>
        <position position="153"/>
    </location>
    <ligand>
        <name>substrate</name>
    </ligand>
</feature>
<dbReference type="PANTHER" id="PTHR43654">
    <property type="entry name" value="GLUTAMATE 5-KINASE"/>
    <property type="match status" value="1"/>
</dbReference>
<keyword evidence="3 8" id="KW-0641">Proline biosynthesis</keyword>
<dbReference type="GO" id="GO:0005829">
    <property type="term" value="C:cytosol"/>
    <property type="evidence" value="ECO:0007669"/>
    <property type="project" value="TreeGrafter"/>
</dbReference>
<dbReference type="EC" id="2.7.2.11" evidence="8"/>
<dbReference type="Pfam" id="PF00696">
    <property type="entry name" value="AA_kinase"/>
    <property type="match status" value="1"/>
</dbReference>
<keyword evidence="1 8" id="KW-0963">Cytoplasm</keyword>
<evidence type="ECO:0000256" key="8">
    <source>
        <dbReference type="HAMAP-Rule" id="MF_00456"/>
    </source>
</evidence>
<feature type="binding site" evidence="8">
    <location>
        <position position="54"/>
    </location>
    <ligand>
        <name>substrate</name>
    </ligand>
</feature>
<dbReference type="InterPro" id="IPR036393">
    <property type="entry name" value="AceGlu_kinase-like_sf"/>
</dbReference>
<dbReference type="InterPro" id="IPR015947">
    <property type="entry name" value="PUA-like_sf"/>
</dbReference>
<dbReference type="InterPro" id="IPR011529">
    <property type="entry name" value="Glu_5kinase"/>
</dbReference>
<dbReference type="SUPFAM" id="SSF88697">
    <property type="entry name" value="PUA domain-like"/>
    <property type="match status" value="1"/>
</dbReference>
<feature type="binding site" evidence="8">
    <location>
        <begin position="215"/>
        <end position="221"/>
    </location>
    <ligand>
        <name>ATP</name>
        <dbReference type="ChEBI" id="CHEBI:30616"/>
    </ligand>
</feature>
<keyword evidence="2 8" id="KW-0028">Amino-acid biosynthesis</keyword>
<dbReference type="Pfam" id="PF01472">
    <property type="entry name" value="PUA"/>
    <property type="match status" value="1"/>
</dbReference>
<dbReference type="InterPro" id="IPR036974">
    <property type="entry name" value="PUA_sf"/>
</dbReference>
<dbReference type="KEGG" id="dbc:MFMK1_001051"/>
<organism evidence="10 11">
    <name type="scientific">Metallumcola ferriviriculae</name>
    <dbReference type="NCBI Taxonomy" id="3039180"/>
    <lineage>
        <taxon>Bacteria</taxon>
        <taxon>Bacillati</taxon>
        <taxon>Bacillota</taxon>
        <taxon>Clostridia</taxon>
        <taxon>Neomoorellales</taxon>
        <taxon>Desulfitibacteraceae</taxon>
        <taxon>Metallumcola</taxon>
    </lineage>
</organism>
<keyword evidence="6 8" id="KW-0418">Kinase</keyword>
<dbReference type="GO" id="GO:0005524">
    <property type="term" value="F:ATP binding"/>
    <property type="evidence" value="ECO:0007669"/>
    <property type="project" value="UniProtKB-KW"/>
</dbReference>
<dbReference type="InterPro" id="IPR005715">
    <property type="entry name" value="Glu_5kinase/COase_Synthase"/>
</dbReference>
<evidence type="ECO:0000256" key="5">
    <source>
        <dbReference type="ARBA" id="ARBA00022741"/>
    </source>
</evidence>
<dbReference type="Proteomes" id="UP001329915">
    <property type="component" value="Chromosome"/>
</dbReference>
<feature type="binding site" evidence="8">
    <location>
        <begin position="173"/>
        <end position="174"/>
    </location>
    <ligand>
        <name>ATP</name>
        <dbReference type="ChEBI" id="CHEBI:30616"/>
    </ligand>
</feature>
<dbReference type="SMART" id="SM00359">
    <property type="entry name" value="PUA"/>
    <property type="match status" value="1"/>
</dbReference>
<protein>
    <recommendedName>
        <fullName evidence="8">Glutamate 5-kinase</fullName>
        <ecNumber evidence="8">2.7.2.11</ecNumber>
    </recommendedName>
    <alternativeName>
        <fullName evidence="8">Gamma-glutamyl kinase</fullName>
        <shortName evidence="8">GK</shortName>
    </alternativeName>
</protein>
<evidence type="ECO:0000256" key="7">
    <source>
        <dbReference type="ARBA" id="ARBA00022840"/>
    </source>
</evidence>
<keyword evidence="5 8" id="KW-0547">Nucleotide-binding</keyword>
<proteinExistence type="inferred from homology"/>
<dbReference type="Gene3D" id="3.40.1160.10">
    <property type="entry name" value="Acetylglutamate kinase-like"/>
    <property type="match status" value="2"/>
</dbReference>
<dbReference type="CDD" id="cd04242">
    <property type="entry name" value="AAK_G5K_ProB"/>
    <property type="match status" value="1"/>
</dbReference>
<dbReference type="InterPro" id="IPR001057">
    <property type="entry name" value="Glu/AcGlu_kinase"/>
</dbReference>
<evidence type="ECO:0000313" key="10">
    <source>
        <dbReference type="EMBL" id="WRO21248.1"/>
    </source>
</evidence>
<dbReference type="GO" id="GO:0055129">
    <property type="term" value="P:L-proline biosynthetic process"/>
    <property type="evidence" value="ECO:0007669"/>
    <property type="project" value="UniProtKB-UniRule"/>
</dbReference>